<accession>A0ABU0HVB6</accession>
<dbReference type="SMART" id="SM00422">
    <property type="entry name" value="HTH_MERR"/>
    <property type="match status" value="1"/>
</dbReference>
<comment type="caution">
    <text evidence="3">The sequence shown here is derived from an EMBL/GenBank/DDBJ whole genome shotgun (WGS) entry which is preliminary data.</text>
</comment>
<organism evidence="3 4">
    <name type="scientific">Methylobacterium aerolatum</name>
    <dbReference type="NCBI Taxonomy" id="418708"/>
    <lineage>
        <taxon>Bacteria</taxon>
        <taxon>Pseudomonadati</taxon>
        <taxon>Pseudomonadota</taxon>
        <taxon>Alphaproteobacteria</taxon>
        <taxon>Hyphomicrobiales</taxon>
        <taxon>Methylobacteriaceae</taxon>
        <taxon>Methylobacterium</taxon>
    </lineage>
</organism>
<evidence type="ECO:0000313" key="3">
    <source>
        <dbReference type="EMBL" id="MDQ0446236.1"/>
    </source>
</evidence>
<dbReference type="InterPro" id="IPR000551">
    <property type="entry name" value="MerR-type_HTH_dom"/>
</dbReference>
<keyword evidence="1 3" id="KW-0238">DNA-binding</keyword>
<dbReference type="Pfam" id="PF13411">
    <property type="entry name" value="MerR_1"/>
    <property type="match status" value="1"/>
</dbReference>
<dbReference type="RefSeq" id="WP_238204224.1">
    <property type="nucleotide sequence ID" value="NZ_BPQE01000017.1"/>
</dbReference>
<evidence type="ECO:0000259" key="2">
    <source>
        <dbReference type="PROSITE" id="PS50937"/>
    </source>
</evidence>
<dbReference type="PANTHER" id="PTHR30204">
    <property type="entry name" value="REDOX-CYCLING DRUG-SENSING TRANSCRIPTIONAL ACTIVATOR SOXR"/>
    <property type="match status" value="1"/>
</dbReference>
<protein>
    <submittedName>
        <fullName evidence="3">DNA-binding transcriptional MerR regulator</fullName>
    </submittedName>
</protein>
<sequence length="167" mass="18164">MPHALAALDEPSAAPEKSAGAFRTIGEVAETLDVPQHVLRFWESRFGQIRPMKRAGGRRYYRPDDVDLVAGIRHLLHVQRYTIKGAQRVIRENGVRFVQAVGRGEVVAGPPLVQDLDAGQEAGIDALPPYDPATAPLPATDQAALEDALGELRACRALLDAVRFPPE</sequence>
<name>A0ABU0HVB6_9HYPH</name>
<dbReference type="Proteomes" id="UP001231124">
    <property type="component" value="Unassembled WGS sequence"/>
</dbReference>
<proteinExistence type="predicted"/>
<dbReference type="GO" id="GO:0003677">
    <property type="term" value="F:DNA binding"/>
    <property type="evidence" value="ECO:0007669"/>
    <property type="project" value="UniProtKB-KW"/>
</dbReference>
<evidence type="ECO:0000256" key="1">
    <source>
        <dbReference type="ARBA" id="ARBA00023125"/>
    </source>
</evidence>
<dbReference type="Gene3D" id="1.10.1660.10">
    <property type="match status" value="1"/>
</dbReference>
<dbReference type="PANTHER" id="PTHR30204:SF15">
    <property type="entry name" value="BLL5018 PROTEIN"/>
    <property type="match status" value="1"/>
</dbReference>
<keyword evidence="4" id="KW-1185">Reference proteome</keyword>
<dbReference type="InterPro" id="IPR009061">
    <property type="entry name" value="DNA-bd_dom_put_sf"/>
</dbReference>
<evidence type="ECO:0000313" key="4">
    <source>
        <dbReference type="Proteomes" id="UP001231124"/>
    </source>
</evidence>
<dbReference type="CDD" id="cd04765">
    <property type="entry name" value="HTH_MlrA-like_sg2"/>
    <property type="match status" value="1"/>
</dbReference>
<gene>
    <name evidence="3" type="ORF">QO012_000725</name>
</gene>
<reference evidence="3 4" key="1">
    <citation type="submission" date="2023-07" db="EMBL/GenBank/DDBJ databases">
        <title>Genomic Encyclopedia of Type Strains, Phase IV (KMG-IV): sequencing the most valuable type-strain genomes for metagenomic binning, comparative biology and taxonomic classification.</title>
        <authorList>
            <person name="Goeker M."/>
        </authorList>
    </citation>
    <scope>NUCLEOTIDE SEQUENCE [LARGE SCALE GENOMIC DNA]</scope>
    <source>
        <strain evidence="3 4">DSM 19013</strain>
    </source>
</reference>
<feature type="domain" description="HTH merR-type" evidence="2">
    <location>
        <begin position="24"/>
        <end position="89"/>
    </location>
</feature>
<dbReference type="PROSITE" id="PS50937">
    <property type="entry name" value="HTH_MERR_2"/>
    <property type="match status" value="1"/>
</dbReference>
<dbReference type="InterPro" id="IPR047057">
    <property type="entry name" value="MerR_fam"/>
</dbReference>
<dbReference type="SUPFAM" id="SSF46955">
    <property type="entry name" value="Putative DNA-binding domain"/>
    <property type="match status" value="1"/>
</dbReference>
<dbReference type="EMBL" id="JAUSVP010000002">
    <property type="protein sequence ID" value="MDQ0446236.1"/>
    <property type="molecule type" value="Genomic_DNA"/>
</dbReference>